<accession>A0A840UGY7</accession>
<dbReference type="Pfam" id="PF13742">
    <property type="entry name" value="tRNA_anti_2"/>
    <property type="match status" value="1"/>
</dbReference>
<dbReference type="GO" id="GO:0003676">
    <property type="term" value="F:nucleic acid binding"/>
    <property type="evidence" value="ECO:0007669"/>
    <property type="project" value="InterPro"/>
</dbReference>
<evidence type="ECO:0000256" key="2">
    <source>
        <dbReference type="ARBA" id="ARBA00022722"/>
    </source>
</evidence>
<comment type="subunit">
    <text evidence="5">Heterooligomer composed of large and small subunits.</text>
</comment>
<dbReference type="PANTHER" id="PTHR30008:SF0">
    <property type="entry name" value="EXODEOXYRIBONUCLEASE 7 LARGE SUBUNIT"/>
    <property type="match status" value="1"/>
</dbReference>
<gene>
    <name evidence="5" type="primary">xseA</name>
    <name evidence="9" type="ORF">HNR32_001534</name>
</gene>
<evidence type="ECO:0000256" key="4">
    <source>
        <dbReference type="ARBA" id="ARBA00022839"/>
    </source>
</evidence>
<evidence type="ECO:0000313" key="9">
    <source>
        <dbReference type="EMBL" id="MBB5336386.1"/>
    </source>
</evidence>
<evidence type="ECO:0000256" key="3">
    <source>
        <dbReference type="ARBA" id="ARBA00022801"/>
    </source>
</evidence>
<organism evidence="9 10">
    <name type="scientific">Pectinatus brassicae</name>
    <dbReference type="NCBI Taxonomy" id="862415"/>
    <lineage>
        <taxon>Bacteria</taxon>
        <taxon>Bacillati</taxon>
        <taxon>Bacillota</taxon>
        <taxon>Negativicutes</taxon>
        <taxon>Selenomonadales</taxon>
        <taxon>Selenomonadaceae</taxon>
        <taxon>Pectinatus</taxon>
    </lineage>
</organism>
<proteinExistence type="inferred from homology"/>
<evidence type="ECO:0000259" key="7">
    <source>
        <dbReference type="Pfam" id="PF02601"/>
    </source>
</evidence>
<protein>
    <recommendedName>
        <fullName evidence="5">Exodeoxyribonuclease 7 large subunit</fullName>
        <ecNumber evidence="5">3.1.11.6</ecNumber>
    </recommendedName>
    <alternativeName>
        <fullName evidence="5">Exodeoxyribonuclease VII large subunit</fullName>
        <shortName evidence="5">Exonuclease VII large subunit</shortName>
    </alternativeName>
</protein>
<dbReference type="NCBIfam" id="TIGR00237">
    <property type="entry name" value="xseA"/>
    <property type="match status" value="1"/>
</dbReference>
<dbReference type="GO" id="GO:0006308">
    <property type="term" value="P:DNA catabolic process"/>
    <property type="evidence" value="ECO:0007669"/>
    <property type="project" value="UniProtKB-UniRule"/>
</dbReference>
<comment type="function">
    <text evidence="5">Bidirectionally degrades single-stranded DNA into large acid-insoluble oligonucleotides, which are then degraded further into small acid-soluble oligonucleotides.</text>
</comment>
<dbReference type="GO" id="GO:0005737">
    <property type="term" value="C:cytoplasm"/>
    <property type="evidence" value="ECO:0007669"/>
    <property type="project" value="UniProtKB-SubCell"/>
</dbReference>
<dbReference type="InterPro" id="IPR020579">
    <property type="entry name" value="Exonuc_VII_lsu_C"/>
</dbReference>
<feature type="domain" description="Exonuclease VII large subunit C-terminal" evidence="7">
    <location>
        <begin position="122"/>
        <end position="336"/>
    </location>
</feature>
<evidence type="ECO:0000259" key="8">
    <source>
        <dbReference type="Pfam" id="PF13742"/>
    </source>
</evidence>
<dbReference type="CDD" id="cd04489">
    <property type="entry name" value="ExoVII_LU_OBF"/>
    <property type="match status" value="1"/>
</dbReference>
<evidence type="ECO:0000313" key="10">
    <source>
        <dbReference type="Proteomes" id="UP000559117"/>
    </source>
</evidence>
<dbReference type="InterPro" id="IPR003753">
    <property type="entry name" value="Exonuc_VII_L"/>
</dbReference>
<feature type="domain" description="OB-fold nucleic acid binding" evidence="8">
    <location>
        <begin position="4"/>
        <end position="98"/>
    </location>
</feature>
<keyword evidence="2 5" id="KW-0540">Nuclease</keyword>
<reference evidence="9 10" key="1">
    <citation type="submission" date="2020-08" db="EMBL/GenBank/DDBJ databases">
        <title>Genomic Encyclopedia of Type Strains, Phase IV (KMG-IV): sequencing the most valuable type-strain genomes for metagenomic binning, comparative biology and taxonomic classification.</title>
        <authorList>
            <person name="Goeker M."/>
        </authorList>
    </citation>
    <scope>NUCLEOTIDE SEQUENCE [LARGE SCALE GENOMIC DNA]</scope>
    <source>
        <strain evidence="9 10">DSM 24661</strain>
    </source>
</reference>
<evidence type="ECO:0000256" key="6">
    <source>
        <dbReference type="RuleBase" id="RU004355"/>
    </source>
</evidence>
<keyword evidence="3 5" id="KW-0378">Hydrolase</keyword>
<comment type="caution">
    <text evidence="9">The sequence shown here is derived from an EMBL/GenBank/DDBJ whole genome shotgun (WGS) entry which is preliminary data.</text>
</comment>
<dbReference type="AlphaFoldDB" id="A0A840UGY7"/>
<keyword evidence="1 5" id="KW-0963">Cytoplasm</keyword>
<dbReference type="HAMAP" id="MF_00378">
    <property type="entry name" value="Exonuc_7_L"/>
    <property type="match status" value="1"/>
</dbReference>
<dbReference type="PANTHER" id="PTHR30008">
    <property type="entry name" value="EXODEOXYRIBONUCLEASE 7 LARGE SUBUNIT"/>
    <property type="match status" value="1"/>
</dbReference>
<dbReference type="GO" id="GO:0008855">
    <property type="term" value="F:exodeoxyribonuclease VII activity"/>
    <property type="evidence" value="ECO:0007669"/>
    <property type="project" value="UniProtKB-UniRule"/>
</dbReference>
<comment type="subcellular location">
    <subcellularLocation>
        <location evidence="5 6">Cytoplasm</location>
    </subcellularLocation>
</comment>
<sequence length="399" mass="45593">MTIYNVSEINNYIYNLISADNILQKIMVRGEISNFKLHTSGHCYLTLKDDKSAIKTVVFRRAAQKIKFRPENGMKVIACGNIGVYERDGAYQLYVSQLIPDGVGELNLYYEQLKKKLANEGLFEEIYKKPLPLYPKCIGIITSKTGAVLHDIFHVASLRNPTVKLLLYPVKVQGQGSAEEITAALKFFNKHKLCDVIIMGRGGGSIEDLWSFNDEDVVRTVFKSKIPIVSAVGHETDYTLTDFVSDMRAATPSQAAEFCVPAREEQLQKIELYRTKIYNLVCQQLQYYRERLNNCQQSHVFKQPYKLLDTKYQCIDTLQLKINDICDKYITEKKHSLDILAEKLLLLDPHAALQRGYSMIYKDKQLVNSIKKIKKTEQIQINVSDGFFSATVDEIMEGK</sequence>
<comment type="similarity">
    <text evidence="5 6">Belongs to the XseA family.</text>
</comment>
<evidence type="ECO:0000256" key="1">
    <source>
        <dbReference type="ARBA" id="ARBA00022490"/>
    </source>
</evidence>
<dbReference type="Pfam" id="PF02601">
    <property type="entry name" value="Exonuc_VII_L"/>
    <property type="match status" value="1"/>
</dbReference>
<keyword evidence="4 5" id="KW-0269">Exonuclease</keyword>
<dbReference type="RefSeq" id="WP_183861285.1">
    <property type="nucleotide sequence ID" value="NZ_JACHFH010000017.1"/>
</dbReference>
<keyword evidence="10" id="KW-1185">Reference proteome</keyword>
<dbReference type="EC" id="3.1.11.6" evidence="5"/>
<dbReference type="InterPro" id="IPR025824">
    <property type="entry name" value="OB-fold_nuc-bd_dom"/>
</dbReference>
<dbReference type="Proteomes" id="UP000559117">
    <property type="component" value="Unassembled WGS sequence"/>
</dbReference>
<evidence type="ECO:0000256" key="5">
    <source>
        <dbReference type="HAMAP-Rule" id="MF_00378"/>
    </source>
</evidence>
<comment type="catalytic activity">
    <reaction evidence="5 6">
        <text>Exonucleolytic cleavage in either 5'- to 3'- or 3'- to 5'-direction to yield nucleoside 5'-phosphates.</text>
        <dbReference type="EC" id="3.1.11.6"/>
    </reaction>
</comment>
<name>A0A840UGY7_9FIRM</name>
<dbReference type="GO" id="GO:0009318">
    <property type="term" value="C:exodeoxyribonuclease VII complex"/>
    <property type="evidence" value="ECO:0007669"/>
    <property type="project" value="UniProtKB-UniRule"/>
</dbReference>
<dbReference type="EMBL" id="JACHFH010000017">
    <property type="protein sequence ID" value="MBB5336386.1"/>
    <property type="molecule type" value="Genomic_DNA"/>
</dbReference>